<dbReference type="Pfam" id="PF04940">
    <property type="entry name" value="BLUF"/>
    <property type="match status" value="1"/>
</dbReference>
<dbReference type="InterPro" id="IPR007024">
    <property type="entry name" value="BLUF_domain"/>
</dbReference>
<protein>
    <submittedName>
        <fullName evidence="2">BLUF domain-containing protein</fullName>
    </submittedName>
</protein>
<gene>
    <name evidence="2" type="ORF">ACFOW6_01125</name>
</gene>
<evidence type="ECO:0000313" key="2">
    <source>
        <dbReference type="EMBL" id="MFC4350135.1"/>
    </source>
</evidence>
<organism evidence="2 3">
    <name type="scientific">Fodinicurvata halophila</name>
    <dbReference type="NCBI Taxonomy" id="1419723"/>
    <lineage>
        <taxon>Bacteria</taxon>
        <taxon>Pseudomonadati</taxon>
        <taxon>Pseudomonadota</taxon>
        <taxon>Alphaproteobacteria</taxon>
        <taxon>Rhodospirillales</taxon>
        <taxon>Rhodovibrionaceae</taxon>
        <taxon>Fodinicurvata</taxon>
    </lineage>
</organism>
<evidence type="ECO:0000259" key="1">
    <source>
        <dbReference type="PROSITE" id="PS50925"/>
    </source>
</evidence>
<reference evidence="3" key="1">
    <citation type="journal article" date="2019" name="Int. J. Syst. Evol. Microbiol.">
        <title>The Global Catalogue of Microorganisms (GCM) 10K type strain sequencing project: providing services to taxonomists for standard genome sequencing and annotation.</title>
        <authorList>
            <consortium name="The Broad Institute Genomics Platform"/>
            <consortium name="The Broad Institute Genome Sequencing Center for Infectious Disease"/>
            <person name="Wu L."/>
            <person name="Ma J."/>
        </authorList>
    </citation>
    <scope>NUCLEOTIDE SEQUENCE [LARGE SCALE GENOMIC DNA]</scope>
    <source>
        <strain evidence="3">CECT 8472</strain>
    </source>
</reference>
<feature type="domain" description="BLUF" evidence="1">
    <location>
        <begin position="1"/>
        <end position="90"/>
    </location>
</feature>
<name>A0ABV8UG42_9PROT</name>
<dbReference type="Gene3D" id="3.30.70.100">
    <property type="match status" value="1"/>
</dbReference>
<sequence>MLLYVSSTPVLMDEETLVDILETSRRNNARRDITGMLLYVEGNFMQVIEGPKNAILTLKETIANDPRHSGLIEILSTPVGERIFGNWSMGFRRAGWTDLDVNGMTRFLERPEPVADNDPSALRILKEFACSMR</sequence>
<dbReference type="Proteomes" id="UP001595799">
    <property type="component" value="Unassembled WGS sequence"/>
</dbReference>
<dbReference type="PROSITE" id="PS50925">
    <property type="entry name" value="BLUF"/>
    <property type="match status" value="1"/>
</dbReference>
<keyword evidence="3" id="KW-1185">Reference proteome</keyword>
<evidence type="ECO:0000313" key="3">
    <source>
        <dbReference type="Proteomes" id="UP001595799"/>
    </source>
</evidence>
<dbReference type="EMBL" id="JBHSCW010000001">
    <property type="protein sequence ID" value="MFC4350135.1"/>
    <property type="molecule type" value="Genomic_DNA"/>
</dbReference>
<dbReference type="SUPFAM" id="SSF54975">
    <property type="entry name" value="Acylphosphatase/BLUF domain-like"/>
    <property type="match status" value="1"/>
</dbReference>
<comment type="caution">
    <text evidence="2">The sequence shown here is derived from an EMBL/GenBank/DDBJ whole genome shotgun (WGS) entry which is preliminary data.</text>
</comment>
<dbReference type="RefSeq" id="WP_382420287.1">
    <property type="nucleotide sequence ID" value="NZ_JBHSCW010000001.1"/>
</dbReference>
<dbReference type="InterPro" id="IPR036046">
    <property type="entry name" value="Acylphosphatase-like_dom_sf"/>
</dbReference>
<proteinExistence type="predicted"/>
<accession>A0ABV8UG42</accession>
<dbReference type="SMART" id="SM01034">
    <property type="entry name" value="BLUF"/>
    <property type="match status" value="1"/>
</dbReference>